<feature type="domain" description="Major facilitator superfamily (MFS) profile" evidence="5">
    <location>
        <begin position="16"/>
        <end position="410"/>
    </location>
</feature>
<feature type="transmembrane region" description="Helical" evidence="4">
    <location>
        <begin position="116"/>
        <end position="137"/>
    </location>
</feature>
<keyword evidence="2 4" id="KW-1133">Transmembrane helix</keyword>
<evidence type="ECO:0000259" key="5">
    <source>
        <dbReference type="PROSITE" id="PS50850"/>
    </source>
</evidence>
<comment type="caution">
    <text evidence="6">The sequence shown here is derived from an EMBL/GenBank/DDBJ whole genome shotgun (WGS) entry which is preliminary data.</text>
</comment>
<feature type="transmembrane region" description="Helical" evidence="4">
    <location>
        <begin position="296"/>
        <end position="318"/>
    </location>
</feature>
<dbReference type="SUPFAM" id="SSF103473">
    <property type="entry name" value="MFS general substrate transporter"/>
    <property type="match status" value="1"/>
</dbReference>
<evidence type="ECO:0000256" key="2">
    <source>
        <dbReference type="ARBA" id="ARBA00022989"/>
    </source>
</evidence>
<proteinExistence type="predicted"/>
<protein>
    <recommendedName>
        <fullName evidence="5">Major facilitator superfamily (MFS) profile domain-containing protein</fullName>
    </recommendedName>
</protein>
<dbReference type="PANTHER" id="PTHR23528:SF1">
    <property type="entry name" value="MAJOR FACILITATOR SUPERFAMILY (MFS) PROFILE DOMAIN-CONTAINING PROTEIN"/>
    <property type="match status" value="1"/>
</dbReference>
<dbReference type="InterPro" id="IPR036259">
    <property type="entry name" value="MFS_trans_sf"/>
</dbReference>
<dbReference type="Pfam" id="PF07690">
    <property type="entry name" value="MFS_1"/>
    <property type="match status" value="2"/>
</dbReference>
<dbReference type="InterPro" id="IPR020846">
    <property type="entry name" value="MFS_dom"/>
</dbReference>
<keyword evidence="1 4" id="KW-0812">Transmembrane</keyword>
<dbReference type="PANTHER" id="PTHR23528">
    <property type="match status" value="1"/>
</dbReference>
<feature type="transmembrane region" description="Helical" evidence="4">
    <location>
        <begin position="91"/>
        <end position="110"/>
    </location>
</feature>
<feature type="transmembrane region" description="Helical" evidence="4">
    <location>
        <begin position="231"/>
        <end position="250"/>
    </location>
</feature>
<feature type="transmembrane region" description="Helical" evidence="4">
    <location>
        <begin position="262"/>
        <end position="284"/>
    </location>
</feature>
<feature type="transmembrane region" description="Helical" evidence="4">
    <location>
        <begin position="176"/>
        <end position="198"/>
    </location>
</feature>
<sequence>MTDSVTHKPLKTRRSLGFVLSYGSAQAGAFIFFIPLLALLLPEKAEQIGGNDKALLLSQAAMLGGLTAAGANLLFGAMSDGTKSRFGRRRPWILAGFATAALALALIGAARNPLQLAVGLVTFQIAINALYAPLMALVPDLVPDDQKGLVCACTGVALPVASLFTALVVSQLASNITAQFAVVIVAAAVLILPFALLLKEPQVPLRAREPFRLSFVALKDRRFRLAFSARLLLESAVAINTLYLFFFLQAQPAGSAPAGWSVAQVFGALLLASTLASAATGFVGGILSDHLRQRRLFVLTGSVGMAAALALFVSWPMWPGPLMAQILFGAAHGLHATAVAAMTAQILPDPHRSGRDLGVMNMAVALPQGLAPACAVAILGLGFSLSSVFAAASLAALAGSAILVLMRKVPWANPAQTPGSHCVDRDFPG</sequence>
<evidence type="ECO:0000256" key="3">
    <source>
        <dbReference type="ARBA" id="ARBA00023136"/>
    </source>
</evidence>
<dbReference type="PROSITE" id="PS50850">
    <property type="entry name" value="MFS"/>
    <property type="match status" value="1"/>
</dbReference>
<feature type="transmembrane region" description="Helical" evidence="4">
    <location>
        <begin position="60"/>
        <end position="79"/>
    </location>
</feature>
<dbReference type="Proteomes" id="UP000216147">
    <property type="component" value="Unassembled WGS sequence"/>
</dbReference>
<dbReference type="AlphaFoldDB" id="A0A258HML2"/>
<accession>A0A258HML2</accession>
<dbReference type="CDD" id="cd06174">
    <property type="entry name" value="MFS"/>
    <property type="match status" value="1"/>
</dbReference>
<dbReference type="GO" id="GO:0022857">
    <property type="term" value="F:transmembrane transporter activity"/>
    <property type="evidence" value="ECO:0007669"/>
    <property type="project" value="InterPro"/>
</dbReference>
<feature type="transmembrane region" description="Helical" evidence="4">
    <location>
        <begin position="324"/>
        <end position="347"/>
    </location>
</feature>
<reference evidence="6 7" key="1">
    <citation type="submission" date="2017-03" db="EMBL/GenBank/DDBJ databases">
        <title>Lifting the veil on microbial sulfur biogeochemistry in mining wastewaters.</title>
        <authorList>
            <person name="Kantor R.S."/>
            <person name="Colenbrander Nelson T."/>
            <person name="Marshall S."/>
            <person name="Bennett D."/>
            <person name="Apte S."/>
            <person name="Camacho D."/>
            <person name="Thomas B.C."/>
            <person name="Warren L.A."/>
            <person name="Banfield J.F."/>
        </authorList>
    </citation>
    <scope>NUCLEOTIDE SEQUENCE [LARGE SCALE GENOMIC DNA]</scope>
    <source>
        <strain evidence="6">32-68-21</strain>
    </source>
</reference>
<evidence type="ECO:0000256" key="4">
    <source>
        <dbReference type="SAM" id="Phobius"/>
    </source>
</evidence>
<feature type="transmembrane region" description="Helical" evidence="4">
    <location>
        <begin position="387"/>
        <end position="406"/>
    </location>
</feature>
<evidence type="ECO:0000313" key="6">
    <source>
        <dbReference type="EMBL" id="OYX57844.1"/>
    </source>
</evidence>
<feature type="transmembrane region" description="Helical" evidence="4">
    <location>
        <begin position="359"/>
        <end position="381"/>
    </location>
</feature>
<gene>
    <name evidence="6" type="ORF">B7Y86_05075</name>
</gene>
<name>A0A258HML2_9CAUL</name>
<keyword evidence="3 4" id="KW-0472">Membrane</keyword>
<dbReference type="Gene3D" id="1.20.1250.20">
    <property type="entry name" value="MFS general substrate transporter like domains"/>
    <property type="match status" value="1"/>
</dbReference>
<evidence type="ECO:0000256" key="1">
    <source>
        <dbReference type="ARBA" id="ARBA00022692"/>
    </source>
</evidence>
<evidence type="ECO:0000313" key="7">
    <source>
        <dbReference type="Proteomes" id="UP000216147"/>
    </source>
</evidence>
<feature type="transmembrane region" description="Helical" evidence="4">
    <location>
        <begin position="16"/>
        <end position="40"/>
    </location>
</feature>
<feature type="transmembrane region" description="Helical" evidence="4">
    <location>
        <begin position="149"/>
        <end position="170"/>
    </location>
</feature>
<dbReference type="InterPro" id="IPR011701">
    <property type="entry name" value="MFS"/>
</dbReference>
<dbReference type="EMBL" id="NCEQ01000004">
    <property type="protein sequence ID" value="OYX57844.1"/>
    <property type="molecule type" value="Genomic_DNA"/>
</dbReference>
<organism evidence="6 7">
    <name type="scientific">Brevundimonas subvibrioides</name>
    <dbReference type="NCBI Taxonomy" id="74313"/>
    <lineage>
        <taxon>Bacteria</taxon>
        <taxon>Pseudomonadati</taxon>
        <taxon>Pseudomonadota</taxon>
        <taxon>Alphaproteobacteria</taxon>
        <taxon>Caulobacterales</taxon>
        <taxon>Caulobacteraceae</taxon>
        <taxon>Brevundimonas</taxon>
    </lineage>
</organism>